<feature type="transmembrane region" description="Helical" evidence="2">
    <location>
        <begin position="228"/>
        <end position="247"/>
    </location>
</feature>
<dbReference type="EMBL" id="VFPA01000003">
    <property type="protein sequence ID" value="TQM09923.1"/>
    <property type="molecule type" value="Genomic_DNA"/>
</dbReference>
<dbReference type="Proteomes" id="UP000315677">
    <property type="component" value="Unassembled WGS sequence"/>
</dbReference>
<evidence type="ECO:0000256" key="1">
    <source>
        <dbReference type="SAM" id="MobiDB-lite"/>
    </source>
</evidence>
<keyword evidence="2" id="KW-0472">Membrane</keyword>
<gene>
    <name evidence="3" type="ORF">FB558_5701</name>
</gene>
<dbReference type="OrthoDB" id="4501073at2"/>
<dbReference type="RefSeq" id="WP_142058415.1">
    <property type="nucleotide sequence ID" value="NZ_VFPA01000003.1"/>
</dbReference>
<accession>A0A543DKR6</accession>
<evidence type="ECO:0000256" key="2">
    <source>
        <dbReference type="SAM" id="Phobius"/>
    </source>
</evidence>
<evidence type="ECO:0000313" key="4">
    <source>
        <dbReference type="Proteomes" id="UP000315677"/>
    </source>
</evidence>
<dbReference type="AlphaFoldDB" id="A0A543DKR6"/>
<name>A0A543DKR6_9PSEU</name>
<feature type="transmembrane region" description="Helical" evidence="2">
    <location>
        <begin position="416"/>
        <end position="437"/>
    </location>
</feature>
<proteinExistence type="predicted"/>
<organism evidence="3 4">
    <name type="scientific">Pseudonocardia kunmingensis</name>
    <dbReference type="NCBI Taxonomy" id="630975"/>
    <lineage>
        <taxon>Bacteria</taxon>
        <taxon>Bacillati</taxon>
        <taxon>Actinomycetota</taxon>
        <taxon>Actinomycetes</taxon>
        <taxon>Pseudonocardiales</taxon>
        <taxon>Pseudonocardiaceae</taxon>
        <taxon>Pseudonocardia</taxon>
    </lineage>
</organism>
<feature type="transmembrane region" description="Helical" evidence="2">
    <location>
        <begin position="388"/>
        <end position="410"/>
    </location>
</feature>
<feature type="region of interest" description="Disordered" evidence="1">
    <location>
        <begin position="1"/>
        <end position="21"/>
    </location>
</feature>
<feature type="transmembrane region" description="Helical" evidence="2">
    <location>
        <begin position="253"/>
        <end position="276"/>
    </location>
</feature>
<reference evidence="3 4" key="1">
    <citation type="submission" date="2019-06" db="EMBL/GenBank/DDBJ databases">
        <title>Sequencing the genomes of 1000 actinobacteria strains.</title>
        <authorList>
            <person name="Klenk H.-P."/>
        </authorList>
    </citation>
    <scope>NUCLEOTIDE SEQUENCE [LARGE SCALE GENOMIC DNA]</scope>
    <source>
        <strain evidence="3 4">DSM 45301</strain>
    </source>
</reference>
<evidence type="ECO:0000313" key="3">
    <source>
        <dbReference type="EMBL" id="TQM09923.1"/>
    </source>
</evidence>
<sequence>MNEADPEPGPRGGASTTNTAESGATVGIQAENVHNSNIYIVPPDATPQRKYVVGVNYLNGGVPGEARRLIDEAIASGYDTSEVRFHLVLALLSKRSERDLTDEDRERVALMSNRPSHAEVDEWANALAVIRDLLNHMRAPQVDPDPVLAELAALPPVQHGKILRHLDLMLTGVLKDRLWVEARGAAEHSRLDHDRSGRVWAYFQPTPASPRARVPDDDPLTLGEWCRAVVAVAVFAVAFSRLGYVVLADSSPLPMLSLLLVVAAGVIGVYAGSVWCHHSARLAEKEWEHANARSVRAPEQGFARRVEHRFQHYSHKYAPPEPDLERWLTETAGIRSTLRDEIADLYQGVDRVTEVDWLTRYLIRDIRDKWKNGTLHEYREQYRTSGSVIASCLVSAAALIPAGITVVITAVHVDPFFSALAAPLALVSGWAAGAAVLKLVNRRRRLAENNQEHTEALAARRAEHRRWQEKVKQTRPSEEEMERWLDCDRKLFLDAALGMYQLAWRDIIAHALLEGPARPYRRARENNGPWRYSKYDFHLFLITRYGVREVGAELNFLEATTHGQDRNNFRFDAVSSVRVTIDSQARHVLELTLTNGPARTFRIADPSPGSADESDGADDSTELDLDAAGFFHALHVLEAIAAEGRGWIDRGGIAS</sequence>
<keyword evidence="2" id="KW-1133">Transmembrane helix</keyword>
<keyword evidence="4" id="KW-1185">Reference proteome</keyword>
<comment type="caution">
    <text evidence="3">The sequence shown here is derived from an EMBL/GenBank/DDBJ whole genome shotgun (WGS) entry which is preliminary data.</text>
</comment>
<keyword evidence="2" id="KW-0812">Transmembrane</keyword>
<protein>
    <submittedName>
        <fullName evidence="3">Uncharacterized protein</fullName>
    </submittedName>
</protein>